<dbReference type="PANTHER" id="PTHR11932">
    <property type="entry name" value="CULLIN"/>
    <property type="match status" value="1"/>
</dbReference>
<dbReference type="InterPro" id="IPR036388">
    <property type="entry name" value="WH-like_DNA-bd_sf"/>
</dbReference>
<keyword evidence="2" id="KW-0832">Ubl conjugation</keyword>
<proteinExistence type="inferred from homology"/>
<dbReference type="InterPro" id="IPR016158">
    <property type="entry name" value="Cullin_homology"/>
</dbReference>
<comment type="similarity">
    <text evidence="3">Belongs to the cullin family.</text>
</comment>
<accession>A0A9W6XI59</accession>
<evidence type="ECO:0000256" key="3">
    <source>
        <dbReference type="PROSITE-ProRule" id="PRU00330"/>
    </source>
</evidence>
<dbReference type="Pfam" id="PF26557">
    <property type="entry name" value="Cullin_AB"/>
    <property type="match status" value="1"/>
</dbReference>
<dbReference type="PROSITE" id="PS50069">
    <property type="entry name" value="CULLIN_2"/>
    <property type="match status" value="1"/>
</dbReference>
<dbReference type="InterPro" id="IPR019559">
    <property type="entry name" value="Cullin_neddylation_domain"/>
</dbReference>
<dbReference type="EMBL" id="BSXT01001186">
    <property type="protein sequence ID" value="GMF39770.1"/>
    <property type="molecule type" value="Genomic_DNA"/>
</dbReference>
<gene>
    <name evidence="5" type="ORF">Pfra01_001194500</name>
</gene>
<dbReference type="InterPro" id="IPR045093">
    <property type="entry name" value="Cullin"/>
</dbReference>
<dbReference type="InterPro" id="IPR059120">
    <property type="entry name" value="Cullin-like_AB"/>
</dbReference>
<keyword evidence="1" id="KW-1017">Isopeptide bond</keyword>
<dbReference type="InterPro" id="IPR036317">
    <property type="entry name" value="Cullin_homology_sf"/>
</dbReference>
<comment type="caution">
    <text evidence="5">The sequence shown here is derived from an EMBL/GenBank/DDBJ whole genome shotgun (WGS) entry which is preliminary data.</text>
</comment>
<dbReference type="SUPFAM" id="SSF46785">
    <property type="entry name" value="Winged helix' DNA-binding domain"/>
    <property type="match status" value="1"/>
</dbReference>
<sequence length="259" mass="29683">MDSFSAWLEEKDIELRSEDAANASAITLHHAVAYHCDVLTAGAWPISSAAAEHKIFLPPVLEAHTNLFTKFYTGRSTGRKLLWIHHLSFGMVQSKCFDKRYEFLLSFYQMLILVQVKVLTMGGDEANPKYAINFGFSNRKLRISVRCLMCEEVCQQQQLIAFLVEQAVPNSPVESAKAPKTPAREVEEDRKMSLQAAIVRILKTRRDIHQSQLMHEVTEMLVNQFVPTATAIKQNVEILIQKEYLRRHEDDQTRFLYVA</sequence>
<dbReference type="Gene3D" id="3.30.230.130">
    <property type="entry name" value="Cullin, Chain C, Domain 2"/>
    <property type="match status" value="1"/>
</dbReference>
<protein>
    <submittedName>
        <fullName evidence="5">Unnamed protein product</fullName>
    </submittedName>
</protein>
<dbReference type="GO" id="GO:0006511">
    <property type="term" value="P:ubiquitin-dependent protein catabolic process"/>
    <property type="evidence" value="ECO:0007669"/>
    <property type="project" value="InterPro"/>
</dbReference>
<dbReference type="PROSITE" id="PS01256">
    <property type="entry name" value="CULLIN_1"/>
    <property type="match status" value="1"/>
</dbReference>
<dbReference type="OrthoDB" id="27073at2759"/>
<dbReference type="GO" id="GO:0031461">
    <property type="term" value="C:cullin-RING ubiquitin ligase complex"/>
    <property type="evidence" value="ECO:0007669"/>
    <property type="project" value="InterPro"/>
</dbReference>
<organism evidence="5 6">
    <name type="scientific">Phytophthora fragariaefolia</name>
    <dbReference type="NCBI Taxonomy" id="1490495"/>
    <lineage>
        <taxon>Eukaryota</taxon>
        <taxon>Sar</taxon>
        <taxon>Stramenopiles</taxon>
        <taxon>Oomycota</taxon>
        <taxon>Peronosporomycetes</taxon>
        <taxon>Peronosporales</taxon>
        <taxon>Peronosporaceae</taxon>
        <taxon>Phytophthora</taxon>
    </lineage>
</organism>
<evidence type="ECO:0000256" key="1">
    <source>
        <dbReference type="ARBA" id="ARBA00022499"/>
    </source>
</evidence>
<evidence type="ECO:0000313" key="5">
    <source>
        <dbReference type="EMBL" id="GMF39770.1"/>
    </source>
</evidence>
<feature type="domain" description="Cullin family profile" evidence="4">
    <location>
        <begin position="38"/>
        <end position="149"/>
    </location>
</feature>
<evidence type="ECO:0000256" key="2">
    <source>
        <dbReference type="ARBA" id="ARBA00022843"/>
    </source>
</evidence>
<reference evidence="5" key="1">
    <citation type="submission" date="2023-04" db="EMBL/GenBank/DDBJ databases">
        <title>Phytophthora fragariaefolia NBRC 109709.</title>
        <authorList>
            <person name="Ichikawa N."/>
            <person name="Sato H."/>
            <person name="Tonouchi N."/>
        </authorList>
    </citation>
    <scope>NUCLEOTIDE SEQUENCE</scope>
    <source>
        <strain evidence="5">NBRC 109709</strain>
    </source>
</reference>
<dbReference type="InterPro" id="IPR016157">
    <property type="entry name" value="Cullin_CS"/>
</dbReference>
<dbReference type="AlphaFoldDB" id="A0A9W6XI59"/>
<dbReference type="Proteomes" id="UP001165121">
    <property type="component" value="Unassembled WGS sequence"/>
</dbReference>
<dbReference type="GO" id="GO:0031625">
    <property type="term" value="F:ubiquitin protein ligase binding"/>
    <property type="evidence" value="ECO:0007669"/>
    <property type="project" value="InterPro"/>
</dbReference>
<dbReference type="Gene3D" id="1.10.10.10">
    <property type="entry name" value="Winged helix-like DNA-binding domain superfamily/Winged helix DNA-binding domain"/>
    <property type="match status" value="1"/>
</dbReference>
<dbReference type="Pfam" id="PF10557">
    <property type="entry name" value="Cullin_Nedd8"/>
    <property type="match status" value="1"/>
</dbReference>
<dbReference type="SUPFAM" id="SSF75632">
    <property type="entry name" value="Cullin homology domain"/>
    <property type="match status" value="1"/>
</dbReference>
<keyword evidence="6" id="KW-1185">Reference proteome</keyword>
<name>A0A9W6XI59_9STRA</name>
<evidence type="ECO:0000259" key="4">
    <source>
        <dbReference type="PROSITE" id="PS50069"/>
    </source>
</evidence>
<evidence type="ECO:0000313" key="6">
    <source>
        <dbReference type="Proteomes" id="UP001165121"/>
    </source>
</evidence>
<dbReference type="FunFam" id="1.10.10.10:FF:000014">
    <property type="entry name" value="Cullin 1"/>
    <property type="match status" value="1"/>
</dbReference>
<dbReference type="InterPro" id="IPR036390">
    <property type="entry name" value="WH_DNA-bd_sf"/>
</dbReference>
<dbReference type="SMART" id="SM00884">
    <property type="entry name" value="Cullin_Nedd8"/>
    <property type="match status" value="1"/>
</dbReference>